<feature type="domain" description="Fatty acid desaturase" evidence="14">
    <location>
        <begin position="50"/>
        <end position="269"/>
    </location>
</feature>
<dbReference type="InterPro" id="IPR015876">
    <property type="entry name" value="Acyl-CoA_DS"/>
</dbReference>
<dbReference type="PIRSF" id="PIRSF000345">
    <property type="entry name" value="OLE1"/>
    <property type="match status" value="1"/>
</dbReference>
<dbReference type="GO" id="GO:0004768">
    <property type="term" value="F:stearoyl-CoA 9-desaturase activity"/>
    <property type="evidence" value="ECO:0007669"/>
    <property type="project" value="InterPro"/>
</dbReference>
<dbReference type="PANTHER" id="PTHR11351">
    <property type="entry name" value="ACYL-COA DESATURASE"/>
    <property type="match status" value="1"/>
</dbReference>
<dbReference type="OrthoDB" id="19906at2"/>
<accession>A0A545TH65</accession>
<dbReference type="GO" id="GO:0006636">
    <property type="term" value="P:unsaturated fatty acid biosynthetic process"/>
    <property type="evidence" value="ECO:0007669"/>
    <property type="project" value="InterPro"/>
</dbReference>
<evidence type="ECO:0000256" key="6">
    <source>
        <dbReference type="ARBA" id="ARBA00022989"/>
    </source>
</evidence>
<evidence type="ECO:0000256" key="10">
    <source>
        <dbReference type="ARBA" id="ARBA00023136"/>
    </source>
</evidence>
<keyword evidence="7" id="KW-0560">Oxidoreductase</keyword>
<evidence type="ECO:0000256" key="13">
    <source>
        <dbReference type="SAM" id="Phobius"/>
    </source>
</evidence>
<keyword evidence="10 13" id="KW-0472">Membrane</keyword>
<keyword evidence="4 13" id="KW-0812">Transmembrane</keyword>
<dbReference type="Proteomes" id="UP000317839">
    <property type="component" value="Unassembled WGS sequence"/>
</dbReference>
<evidence type="ECO:0000256" key="7">
    <source>
        <dbReference type="ARBA" id="ARBA00023002"/>
    </source>
</evidence>
<comment type="similarity">
    <text evidence="2">Belongs to the fatty acid desaturase type 2 family.</text>
</comment>
<dbReference type="RefSeq" id="WP_142887929.1">
    <property type="nucleotide sequence ID" value="NZ_VIKR01000001.1"/>
</dbReference>
<gene>
    <name evidence="15" type="ORF">FLL45_01000</name>
</gene>
<evidence type="ECO:0000256" key="3">
    <source>
        <dbReference type="ARBA" id="ARBA00022516"/>
    </source>
</evidence>
<dbReference type="EMBL" id="VIKR01000001">
    <property type="protein sequence ID" value="TQV76569.1"/>
    <property type="molecule type" value="Genomic_DNA"/>
</dbReference>
<evidence type="ECO:0000256" key="4">
    <source>
        <dbReference type="ARBA" id="ARBA00022692"/>
    </source>
</evidence>
<sequence length="383" mass="44851">MHSDLKPAVNSKPKIIWLNVLVFSITFLIAFIGVPVYSYFYDFDAATIIAFVIATGYCGMSITAGYHRLWSHRSYETNAVIRFFYAIGGAFAIQNSALHWSSDHRIHHKHVDDNDHDPYSAKKGFWYSHIGWMLREYQAHRYHDYKNVKDLQRDPIVMWQHKHYLPLVLLTNFGIPIVFGLINGNVLGSLLLIGFMRLVISHHVTFFINSLAHMWGSQPYSDKNTAKDNPIVALLTYGEGYHNFHHAFQYDYRNAIKWWQFDPTKWWIKSLSLVGLARNLKKIPEEKIARSIAQQQLSKAQGKLHSLSLPNKDELLERIEKEYEELQVKMNEFYRLKKQWLEATKDNLIESVEKSQLSKQYHELKESFVAQQQSWRVLIGQYA</sequence>
<organism evidence="15 16">
    <name type="scientific">Aliikangiella marina</name>
    <dbReference type="NCBI Taxonomy" id="1712262"/>
    <lineage>
        <taxon>Bacteria</taxon>
        <taxon>Pseudomonadati</taxon>
        <taxon>Pseudomonadota</taxon>
        <taxon>Gammaproteobacteria</taxon>
        <taxon>Oceanospirillales</taxon>
        <taxon>Pleioneaceae</taxon>
        <taxon>Aliikangiella</taxon>
    </lineage>
</organism>
<reference evidence="15 16" key="1">
    <citation type="submission" date="2019-06" db="EMBL/GenBank/DDBJ databases">
        <title>Draft genome of Aliikangiella marina GYP-15.</title>
        <authorList>
            <person name="Wang G."/>
        </authorList>
    </citation>
    <scope>NUCLEOTIDE SEQUENCE [LARGE SCALE GENOMIC DNA]</scope>
    <source>
        <strain evidence="15 16">GYP-15</strain>
    </source>
</reference>
<dbReference type="CDD" id="cd03505">
    <property type="entry name" value="Delta9-FADS-like"/>
    <property type="match status" value="1"/>
</dbReference>
<protein>
    <submittedName>
        <fullName evidence="15">Acyl-CoA desaturase</fullName>
    </submittedName>
</protein>
<evidence type="ECO:0000256" key="11">
    <source>
        <dbReference type="ARBA" id="ARBA00023160"/>
    </source>
</evidence>
<evidence type="ECO:0000313" key="15">
    <source>
        <dbReference type="EMBL" id="TQV76569.1"/>
    </source>
</evidence>
<keyword evidence="11" id="KW-0275">Fatty acid biosynthesis</keyword>
<comment type="caution">
    <text evidence="15">The sequence shown here is derived from an EMBL/GenBank/DDBJ whole genome shotgun (WGS) entry which is preliminary data.</text>
</comment>
<dbReference type="GO" id="GO:0016020">
    <property type="term" value="C:membrane"/>
    <property type="evidence" value="ECO:0007669"/>
    <property type="project" value="UniProtKB-SubCell"/>
</dbReference>
<keyword evidence="3" id="KW-0444">Lipid biosynthesis</keyword>
<dbReference type="InterPro" id="IPR009160">
    <property type="entry name" value="Acyl-CoA_deSatase_haem/ster-bd"/>
</dbReference>
<dbReference type="AlphaFoldDB" id="A0A545TH65"/>
<feature type="transmembrane region" description="Helical" evidence="13">
    <location>
        <begin position="16"/>
        <end position="40"/>
    </location>
</feature>
<dbReference type="Pfam" id="PF00487">
    <property type="entry name" value="FA_desaturase"/>
    <property type="match status" value="1"/>
</dbReference>
<comment type="subcellular location">
    <subcellularLocation>
        <location evidence="1">Membrane</location>
        <topology evidence="1">Multi-pass membrane protein</topology>
    </subcellularLocation>
</comment>
<keyword evidence="12" id="KW-0175">Coiled coil</keyword>
<proteinExistence type="inferred from homology"/>
<keyword evidence="8" id="KW-0408">Iron</keyword>
<keyword evidence="9" id="KW-0443">Lipid metabolism</keyword>
<keyword evidence="5" id="KW-0276">Fatty acid metabolism</keyword>
<dbReference type="PANTHER" id="PTHR11351:SF31">
    <property type="entry name" value="DESATURASE 1, ISOFORM A-RELATED"/>
    <property type="match status" value="1"/>
</dbReference>
<dbReference type="PRINTS" id="PR00075">
    <property type="entry name" value="FACDDSATRASE"/>
</dbReference>
<feature type="transmembrane region" description="Helical" evidence="13">
    <location>
        <begin position="46"/>
        <end position="66"/>
    </location>
</feature>
<evidence type="ECO:0000256" key="9">
    <source>
        <dbReference type="ARBA" id="ARBA00023098"/>
    </source>
</evidence>
<evidence type="ECO:0000256" key="12">
    <source>
        <dbReference type="SAM" id="Coils"/>
    </source>
</evidence>
<evidence type="ECO:0000256" key="8">
    <source>
        <dbReference type="ARBA" id="ARBA00023004"/>
    </source>
</evidence>
<evidence type="ECO:0000259" key="14">
    <source>
        <dbReference type="Pfam" id="PF00487"/>
    </source>
</evidence>
<feature type="coiled-coil region" evidence="12">
    <location>
        <begin position="309"/>
        <end position="336"/>
    </location>
</feature>
<evidence type="ECO:0000313" key="16">
    <source>
        <dbReference type="Proteomes" id="UP000317839"/>
    </source>
</evidence>
<keyword evidence="16" id="KW-1185">Reference proteome</keyword>
<evidence type="ECO:0000256" key="1">
    <source>
        <dbReference type="ARBA" id="ARBA00004141"/>
    </source>
</evidence>
<dbReference type="InterPro" id="IPR005804">
    <property type="entry name" value="FA_desaturase_dom"/>
</dbReference>
<evidence type="ECO:0000256" key="5">
    <source>
        <dbReference type="ARBA" id="ARBA00022832"/>
    </source>
</evidence>
<evidence type="ECO:0000256" key="2">
    <source>
        <dbReference type="ARBA" id="ARBA00008749"/>
    </source>
</evidence>
<name>A0A545TH65_9GAMM</name>
<keyword evidence="6 13" id="KW-1133">Transmembrane helix</keyword>